<dbReference type="EMBL" id="CAJOBB010002867">
    <property type="protein sequence ID" value="CAF4004582.1"/>
    <property type="molecule type" value="Genomic_DNA"/>
</dbReference>
<reference evidence="1" key="1">
    <citation type="submission" date="2021-02" db="EMBL/GenBank/DDBJ databases">
        <authorList>
            <person name="Nowell W R."/>
        </authorList>
    </citation>
    <scope>NUCLEOTIDE SEQUENCE</scope>
</reference>
<evidence type="ECO:0000313" key="1">
    <source>
        <dbReference type="EMBL" id="CAF1222007.1"/>
    </source>
</evidence>
<evidence type="ECO:0000313" key="3">
    <source>
        <dbReference type="Proteomes" id="UP000663860"/>
    </source>
</evidence>
<dbReference type="Proteomes" id="UP000663860">
    <property type="component" value="Unassembled WGS sequence"/>
</dbReference>
<evidence type="ECO:0000313" key="2">
    <source>
        <dbReference type="EMBL" id="CAF4004582.1"/>
    </source>
</evidence>
<proteinExistence type="predicted"/>
<protein>
    <submittedName>
        <fullName evidence="1">Uncharacterized protein</fullName>
    </submittedName>
</protein>
<dbReference type="EMBL" id="CAJNOE010000451">
    <property type="protein sequence ID" value="CAF1222007.1"/>
    <property type="molecule type" value="Genomic_DNA"/>
</dbReference>
<name>A0A814XXB1_9BILA</name>
<organism evidence="1 3">
    <name type="scientific">Adineta steineri</name>
    <dbReference type="NCBI Taxonomy" id="433720"/>
    <lineage>
        <taxon>Eukaryota</taxon>
        <taxon>Metazoa</taxon>
        <taxon>Spiralia</taxon>
        <taxon>Gnathifera</taxon>
        <taxon>Rotifera</taxon>
        <taxon>Eurotatoria</taxon>
        <taxon>Bdelloidea</taxon>
        <taxon>Adinetida</taxon>
        <taxon>Adinetidae</taxon>
        <taxon>Adineta</taxon>
    </lineage>
</organism>
<sequence>MLGVALAQTNIISTHVDKFLQQKSDHDWLMAPVTGGKDQFKNNVVYSTFPSNLNRKEFENYVDKTFSGLDKETRLRIKGLYTTNTQISQQEDISFNYDEKKGFFGFGGRKSEISASLIQMVSQRNKEYELELIIGVISLTRTLKDDSTWNRDYWKSDKDRVKRGLQYQFGNEAQKQLPQRKKSWFSFEL</sequence>
<accession>A0A814XXB1</accession>
<dbReference type="Proteomes" id="UP000663868">
    <property type="component" value="Unassembled WGS sequence"/>
</dbReference>
<gene>
    <name evidence="1" type="ORF">IZO911_LOCUS29763</name>
    <name evidence="2" type="ORF">KXQ929_LOCUS28686</name>
</gene>
<dbReference type="AlphaFoldDB" id="A0A814XXB1"/>
<comment type="caution">
    <text evidence="1">The sequence shown here is derived from an EMBL/GenBank/DDBJ whole genome shotgun (WGS) entry which is preliminary data.</text>
</comment>